<dbReference type="PROSITE" id="PS00137">
    <property type="entry name" value="SUBTILASE_HIS"/>
    <property type="match status" value="1"/>
</dbReference>
<organism evidence="9 10">
    <name type="scientific">Allomesorhizobium camelthorni</name>
    <dbReference type="NCBI Taxonomy" id="475069"/>
    <lineage>
        <taxon>Bacteria</taxon>
        <taxon>Pseudomonadati</taxon>
        <taxon>Pseudomonadota</taxon>
        <taxon>Alphaproteobacteria</taxon>
        <taxon>Hyphomicrobiales</taxon>
        <taxon>Phyllobacteriaceae</taxon>
        <taxon>Allomesorhizobium</taxon>
    </lineage>
</organism>
<dbReference type="GO" id="GO:0004252">
    <property type="term" value="F:serine-type endopeptidase activity"/>
    <property type="evidence" value="ECO:0007669"/>
    <property type="project" value="UniProtKB-UniRule"/>
</dbReference>
<proteinExistence type="inferred from homology"/>
<accession>A0A6G4WBM2</accession>
<evidence type="ECO:0000313" key="9">
    <source>
        <dbReference type="EMBL" id="NGO51517.1"/>
    </source>
</evidence>
<keyword evidence="4 5" id="KW-0720">Serine protease</keyword>
<evidence type="ECO:0000256" key="3">
    <source>
        <dbReference type="ARBA" id="ARBA00022801"/>
    </source>
</evidence>
<evidence type="ECO:0000256" key="5">
    <source>
        <dbReference type="PROSITE-ProRule" id="PRU01240"/>
    </source>
</evidence>
<evidence type="ECO:0000256" key="7">
    <source>
        <dbReference type="SAM" id="SignalP"/>
    </source>
</evidence>
<keyword evidence="2 5" id="KW-0645">Protease</keyword>
<dbReference type="SUPFAM" id="SSF52743">
    <property type="entry name" value="Subtilisin-like"/>
    <property type="match status" value="1"/>
</dbReference>
<dbReference type="RefSeq" id="WP_165026962.1">
    <property type="nucleotide sequence ID" value="NZ_JAAKZF010000009.1"/>
</dbReference>
<dbReference type="CDD" id="cd05561">
    <property type="entry name" value="Peptidases_S8_4"/>
    <property type="match status" value="1"/>
</dbReference>
<dbReference type="PANTHER" id="PTHR43806">
    <property type="entry name" value="PEPTIDASE S8"/>
    <property type="match status" value="1"/>
</dbReference>
<dbReference type="Gene3D" id="3.40.50.200">
    <property type="entry name" value="Peptidase S8/S53 domain"/>
    <property type="match status" value="1"/>
</dbReference>
<keyword evidence="7" id="KW-0732">Signal</keyword>
<dbReference type="InterPro" id="IPR000209">
    <property type="entry name" value="Peptidase_S8/S53_dom"/>
</dbReference>
<dbReference type="Proteomes" id="UP001642900">
    <property type="component" value="Unassembled WGS sequence"/>
</dbReference>
<feature type="active site" description="Charge relay system" evidence="5">
    <location>
        <position position="265"/>
    </location>
</feature>
<evidence type="ECO:0000259" key="8">
    <source>
        <dbReference type="Pfam" id="PF00082"/>
    </source>
</evidence>
<comment type="similarity">
    <text evidence="1 5">Belongs to the peptidase S8 family.</text>
</comment>
<evidence type="ECO:0000256" key="2">
    <source>
        <dbReference type="ARBA" id="ARBA00022670"/>
    </source>
</evidence>
<dbReference type="AlphaFoldDB" id="A0A6G4WBM2"/>
<dbReference type="InterPro" id="IPR050131">
    <property type="entry name" value="Peptidase_S8_subtilisin-like"/>
</dbReference>
<feature type="region of interest" description="Disordered" evidence="6">
    <location>
        <begin position="68"/>
        <end position="103"/>
    </location>
</feature>
<dbReference type="GO" id="GO:0006508">
    <property type="term" value="P:proteolysis"/>
    <property type="evidence" value="ECO:0007669"/>
    <property type="project" value="UniProtKB-KW"/>
</dbReference>
<evidence type="ECO:0000256" key="1">
    <source>
        <dbReference type="ARBA" id="ARBA00011073"/>
    </source>
</evidence>
<dbReference type="InterPro" id="IPR022398">
    <property type="entry name" value="Peptidase_S8_His-AS"/>
</dbReference>
<feature type="chain" id="PRO_5026328584" evidence="7">
    <location>
        <begin position="25"/>
        <end position="473"/>
    </location>
</feature>
<evidence type="ECO:0000256" key="4">
    <source>
        <dbReference type="ARBA" id="ARBA00022825"/>
    </source>
</evidence>
<dbReference type="PRINTS" id="PR00723">
    <property type="entry name" value="SUBTILISIN"/>
</dbReference>
<keyword evidence="3 5" id="KW-0378">Hydrolase</keyword>
<dbReference type="EMBL" id="JAAKZF010000009">
    <property type="protein sequence ID" value="NGO51517.1"/>
    <property type="molecule type" value="Genomic_DNA"/>
</dbReference>
<sequence>MAGKAFRIAAFSAAMLAGVAPALAQTNDPSGALPTDRITVQPEGTDPDDDRGGQNAVLLPDLLFDLFPNPAGREPAQPGSGAGQAPPSNTQAGGPPPVPARNPLGAAAATAARQPLAAPAQAIAGEFVPDEVLVTIEGDGAVVQDIAADFGLEIRSQRLSTLLGLTVVRFGIPDGRPVGVVLAQLAADGRAQGRVPNHVYDLQQAPAVINYAFQRIALDSAAASGKDVRIAVIDTAVDETHPALKGVVAEIFDAMPEVEIASRDHGTSVAGLIAGTGPFRGMAPGSSIYHARAFENGKSTMDTILSALDWAAGRDVRIINMSFVGPRNELLETACRNARAQNMVLIAAAGNNGPKAPFGYPAAYAGVTAVTATDEQDRLMQQANRGPYVYLSAPGVDMIAPVGGGSDLVTGTSFAAAIVSGAVANLIRSNPERSADWIEKALAETATDLGSAGRDGDFGYGLLNAKAADAAKE</sequence>
<feature type="active site" description="Charge relay system" evidence="5">
    <location>
        <position position="234"/>
    </location>
</feature>
<evidence type="ECO:0000313" key="10">
    <source>
        <dbReference type="Proteomes" id="UP001642900"/>
    </source>
</evidence>
<feature type="signal peptide" evidence="7">
    <location>
        <begin position="1"/>
        <end position="24"/>
    </location>
</feature>
<name>A0A6G4WBM2_9HYPH</name>
<feature type="active site" description="Charge relay system" evidence="5">
    <location>
        <position position="413"/>
    </location>
</feature>
<feature type="domain" description="Peptidase S8/S53" evidence="8">
    <location>
        <begin position="225"/>
        <end position="461"/>
    </location>
</feature>
<gene>
    <name evidence="9" type="ORF">G6N73_10035</name>
</gene>
<keyword evidence="10" id="KW-1185">Reference proteome</keyword>
<comment type="caution">
    <text evidence="9">The sequence shown here is derived from an EMBL/GenBank/DDBJ whole genome shotgun (WGS) entry which is preliminary data.</text>
</comment>
<dbReference type="InterPro" id="IPR036852">
    <property type="entry name" value="Peptidase_S8/S53_dom_sf"/>
</dbReference>
<feature type="region of interest" description="Disordered" evidence="6">
    <location>
        <begin position="24"/>
        <end position="55"/>
    </location>
</feature>
<dbReference type="PANTHER" id="PTHR43806:SF11">
    <property type="entry name" value="CEREVISIN-RELATED"/>
    <property type="match status" value="1"/>
</dbReference>
<dbReference type="Pfam" id="PF00082">
    <property type="entry name" value="Peptidase_S8"/>
    <property type="match status" value="1"/>
</dbReference>
<reference evidence="9 10" key="1">
    <citation type="submission" date="2020-02" db="EMBL/GenBank/DDBJ databases">
        <title>Genome sequence of strain CCNWXJ40-4.</title>
        <authorList>
            <person name="Gao J."/>
            <person name="Sun J."/>
        </authorList>
    </citation>
    <scope>NUCLEOTIDE SEQUENCE [LARGE SCALE GENOMIC DNA]</scope>
    <source>
        <strain evidence="9 10">CCNWXJ 40-4</strain>
    </source>
</reference>
<evidence type="ECO:0000256" key="6">
    <source>
        <dbReference type="SAM" id="MobiDB-lite"/>
    </source>
</evidence>
<protein>
    <submittedName>
        <fullName evidence="9">S8 family serine peptidase</fullName>
    </submittedName>
</protein>
<dbReference type="InterPro" id="IPR015500">
    <property type="entry name" value="Peptidase_S8_subtilisin-rel"/>
</dbReference>
<dbReference type="PROSITE" id="PS51892">
    <property type="entry name" value="SUBTILASE"/>
    <property type="match status" value="1"/>
</dbReference>